<dbReference type="SUPFAM" id="SSF46565">
    <property type="entry name" value="Chaperone J-domain"/>
    <property type="match status" value="1"/>
</dbReference>
<reference evidence="7" key="1">
    <citation type="submission" date="2017-02" db="EMBL/GenBank/DDBJ databases">
        <authorList>
            <person name="Varghese N."/>
            <person name="Submissions S."/>
        </authorList>
    </citation>
    <scope>NUCLEOTIDE SEQUENCE [LARGE SCALE GENOMIC DNA]</scope>
    <source>
        <strain evidence="7">DSM 3072</strain>
    </source>
</reference>
<evidence type="ECO:0000256" key="2">
    <source>
        <dbReference type="SAM" id="Coils"/>
    </source>
</evidence>
<feature type="coiled-coil region" evidence="2">
    <location>
        <begin position="59"/>
        <end position="89"/>
    </location>
</feature>
<dbReference type="STRING" id="83771.SAMN02910357_00567"/>
<dbReference type="Gene3D" id="1.10.287.110">
    <property type="entry name" value="DnaJ domain"/>
    <property type="match status" value="1"/>
</dbReference>
<name>A0A1T4VG44_9GAMM</name>
<keyword evidence="4" id="KW-0472">Membrane</keyword>
<keyword evidence="2" id="KW-0175">Coiled coil</keyword>
<feature type="transmembrane region" description="Helical" evidence="4">
    <location>
        <begin position="20"/>
        <end position="50"/>
    </location>
</feature>
<keyword evidence="1" id="KW-0143">Chaperone</keyword>
<evidence type="ECO:0000259" key="5">
    <source>
        <dbReference type="PROSITE" id="PS50076"/>
    </source>
</evidence>
<dbReference type="PROSITE" id="PS50076">
    <property type="entry name" value="DNAJ_2"/>
    <property type="match status" value="1"/>
</dbReference>
<protein>
    <submittedName>
        <fullName evidence="6">DnaJ domain-containing protein</fullName>
    </submittedName>
</protein>
<dbReference type="Proteomes" id="UP000242432">
    <property type="component" value="Unassembled WGS sequence"/>
</dbReference>
<keyword evidence="7" id="KW-1185">Reference proteome</keyword>
<dbReference type="EMBL" id="FUXX01000023">
    <property type="protein sequence ID" value="SKA63952.1"/>
    <property type="molecule type" value="Genomic_DNA"/>
</dbReference>
<organism evidence="6 7">
    <name type="scientific">Succinivibrio dextrinosolvens DSM 3072</name>
    <dbReference type="NCBI Taxonomy" id="1123324"/>
    <lineage>
        <taxon>Bacteria</taxon>
        <taxon>Pseudomonadati</taxon>
        <taxon>Pseudomonadota</taxon>
        <taxon>Gammaproteobacteria</taxon>
        <taxon>Aeromonadales</taxon>
        <taxon>Succinivibrionaceae</taxon>
        <taxon>Succinivibrio</taxon>
    </lineage>
</organism>
<gene>
    <name evidence="6" type="ORF">SAMN02745213_01475</name>
</gene>
<dbReference type="Pfam" id="PF00226">
    <property type="entry name" value="DnaJ"/>
    <property type="match status" value="1"/>
</dbReference>
<dbReference type="CDD" id="cd06257">
    <property type="entry name" value="DnaJ"/>
    <property type="match status" value="1"/>
</dbReference>
<feature type="region of interest" description="Disordered" evidence="3">
    <location>
        <begin position="243"/>
        <end position="277"/>
    </location>
</feature>
<proteinExistence type="predicted"/>
<dbReference type="InterPro" id="IPR036869">
    <property type="entry name" value="J_dom_sf"/>
</dbReference>
<dbReference type="SMART" id="SM00271">
    <property type="entry name" value="DnaJ"/>
    <property type="match status" value="1"/>
</dbReference>
<evidence type="ECO:0000256" key="3">
    <source>
        <dbReference type="SAM" id="MobiDB-lite"/>
    </source>
</evidence>
<keyword evidence="4" id="KW-0812">Transmembrane</keyword>
<dbReference type="AlphaFoldDB" id="A0A1T4VG44"/>
<dbReference type="RefSeq" id="WP_078928915.1">
    <property type="nucleotide sequence ID" value="NZ_FUXX01000023.1"/>
</dbReference>
<accession>A0A1T4VG44</accession>
<dbReference type="InterPro" id="IPR001623">
    <property type="entry name" value="DnaJ_domain"/>
</dbReference>
<feature type="domain" description="J" evidence="5">
    <location>
        <begin position="283"/>
        <end position="343"/>
    </location>
</feature>
<evidence type="ECO:0000256" key="1">
    <source>
        <dbReference type="ARBA" id="ARBA00023186"/>
    </source>
</evidence>
<sequence>MSLSEKGKEAGIKFSYMGSIIGIVLGIVLAVICSHILPALITPLVAFFLYDRPKYKEAVEKVLAQRNLEKEQEEKAREEDRLKEEKKAEKKIKAVQKKNRENKASLYENIYTVAGYILANQEELSEYIQNAEDVISYFKASKEERRLAVEAFNYALDPEFDVEEFVSNYLLYIGKNRDYINYVLTYALIIATVDDNIHYDAKERLVAIGKAMGSSMAALKRLFKSNGAEARFAREFEKQSEENLSESTSLSSFQSESSSSDNKKSKKSSSSSYNHTGAEKTSEALDILQLNDSATFDDIKKAHKKLMLKYHPDRLASQGLSEDMIAIYTDKAKAIQAAFDYLKKLYNEVV</sequence>
<evidence type="ECO:0000256" key="4">
    <source>
        <dbReference type="SAM" id="Phobius"/>
    </source>
</evidence>
<keyword evidence="4" id="KW-1133">Transmembrane helix</keyword>
<evidence type="ECO:0000313" key="6">
    <source>
        <dbReference type="EMBL" id="SKA63952.1"/>
    </source>
</evidence>
<feature type="compositionally biased region" description="Low complexity" evidence="3">
    <location>
        <begin position="245"/>
        <end position="260"/>
    </location>
</feature>
<evidence type="ECO:0000313" key="7">
    <source>
        <dbReference type="Proteomes" id="UP000242432"/>
    </source>
</evidence>